<feature type="region of interest" description="Disordered" evidence="1">
    <location>
        <begin position="204"/>
        <end position="271"/>
    </location>
</feature>
<protein>
    <submittedName>
        <fullName evidence="4">CLUMA_CG005666, isoform A</fullName>
    </submittedName>
</protein>
<feature type="chain" id="PRO_5009619066" evidence="2">
    <location>
        <begin position="23"/>
        <end position="356"/>
    </location>
</feature>
<evidence type="ECO:0000313" key="5">
    <source>
        <dbReference type="Proteomes" id="UP000183832"/>
    </source>
</evidence>
<dbReference type="AlphaFoldDB" id="A0A1J1HVJ3"/>
<reference evidence="4 5" key="1">
    <citation type="submission" date="2015-04" db="EMBL/GenBank/DDBJ databases">
        <authorList>
            <person name="Syromyatnikov M.Y."/>
            <person name="Popov V.N."/>
        </authorList>
    </citation>
    <scope>NUCLEOTIDE SEQUENCE [LARGE SCALE GENOMIC DNA]</scope>
</reference>
<dbReference type="EMBL" id="CVRI01000023">
    <property type="protein sequence ID" value="CRK92088.1"/>
    <property type="molecule type" value="Genomic_DNA"/>
</dbReference>
<keyword evidence="2" id="KW-0732">Signal</keyword>
<feature type="domain" description="Chitin-binding type-2" evidence="3">
    <location>
        <begin position="278"/>
        <end position="334"/>
    </location>
</feature>
<accession>A0A1J1HVJ3</accession>
<feature type="compositionally biased region" description="Pro residues" evidence="1">
    <location>
        <begin position="209"/>
        <end position="218"/>
    </location>
</feature>
<feature type="signal peptide" evidence="2">
    <location>
        <begin position="1"/>
        <end position="22"/>
    </location>
</feature>
<dbReference type="PRINTS" id="PR01217">
    <property type="entry name" value="PRICHEXTENSN"/>
</dbReference>
<dbReference type="OrthoDB" id="7743183at2759"/>
<dbReference type="SMART" id="SM00494">
    <property type="entry name" value="ChtBD2"/>
    <property type="match status" value="3"/>
</dbReference>
<keyword evidence="5" id="KW-1185">Reference proteome</keyword>
<sequence>MKKLSFGIFIFLLATTAKLTAAIDSVDPNEFCLFQIGFFAHPNPTLCYVYFNCFWVFGTLTECPPDSIFVSGQPIGSQCQPGNWITCELDPPTVPTTVPTTAPPPTIPPTLPPTVPPTIPPTLSPTVPPTLPPTVPPTTVPPTIPEGICDGIIFGSIPDPTSCTRFIFCILGSGEILNCPVTEPVFDPSVSGCVAGNPDTCEIFTPGEPTVPTPPTPGPTTTTAPPTTIPPPTIPPPTLPPPTIPPPTLPPPTVPPPTAPPPTVTPPTTPPGGILPPFDICIGNNFRFVADPSACYRYFFCSFGIPLPGECDIDRIFEERLRGCVLGNRETCERDRSNINIEVITRPPTINFDENS</sequence>
<dbReference type="InterPro" id="IPR036508">
    <property type="entry name" value="Chitin-bd_dom_sf"/>
</dbReference>
<organism evidence="4 5">
    <name type="scientific">Clunio marinus</name>
    <dbReference type="NCBI Taxonomy" id="568069"/>
    <lineage>
        <taxon>Eukaryota</taxon>
        <taxon>Metazoa</taxon>
        <taxon>Ecdysozoa</taxon>
        <taxon>Arthropoda</taxon>
        <taxon>Hexapoda</taxon>
        <taxon>Insecta</taxon>
        <taxon>Pterygota</taxon>
        <taxon>Neoptera</taxon>
        <taxon>Endopterygota</taxon>
        <taxon>Diptera</taxon>
        <taxon>Nematocera</taxon>
        <taxon>Chironomoidea</taxon>
        <taxon>Chironomidae</taxon>
        <taxon>Clunio</taxon>
    </lineage>
</organism>
<evidence type="ECO:0000259" key="3">
    <source>
        <dbReference type="PROSITE" id="PS50940"/>
    </source>
</evidence>
<feature type="domain" description="Chitin-binding type-2" evidence="3">
    <location>
        <begin position="146"/>
        <end position="203"/>
    </location>
</feature>
<gene>
    <name evidence="4" type="ORF">CLUMA_CG005666</name>
</gene>
<proteinExistence type="predicted"/>
<evidence type="ECO:0000313" key="4">
    <source>
        <dbReference type="EMBL" id="CRK92088.1"/>
    </source>
</evidence>
<dbReference type="Gene3D" id="3.20.20.80">
    <property type="entry name" value="Glycosidases"/>
    <property type="match status" value="1"/>
</dbReference>
<dbReference type="InterPro" id="IPR002557">
    <property type="entry name" value="Chitin-bd_dom"/>
</dbReference>
<dbReference type="SUPFAM" id="SSF57625">
    <property type="entry name" value="Invertebrate chitin-binding proteins"/>
    <property type="match status" value="2"/>
</dbReference>
<dbReference type="PROSITE" id="PS50940">
    <property type="entry name" value="CHIT_BIND_II"/>
    <property type="match status" value="3"/>
</dbReference>
<dbReference type="GO" id="GO:0005576">
    <property type="term" value="C:extracellular region"/>
    <property type="evidence" value="ECO:0007669"/>
    <property type="project" value="InterPro"/>
</dbReference>
<feature type="compositionally biased region" description="Pro residues" evidence="1">
    <location>
        <begin position="227"/>
        <end position="271"/>
    </location>
</feature>
<dbReference type="STRING" id="568069.A0A1J1HVJ3"/>
<evidence type="ECO:0000256" key="1">
    <source>
        <dbReference type="SAM" id="MobiDB-lite"/>
    </source>
</evidence>
<name>A0A1J1HVJ3_9DIPT</name>
<dbReference type="Pfam" id="PF01607">
    <property type="entry name" value="CBM_14"/>
    <property type="match status" value="1"/>
</dbReference>
<dbReference type="GO" id="GO:0008061">
    <property type="term" value="F:chitin binding"/>
    <property type="evidence" value="ECO:0007669"/>
    <property type="project" value="InterPro"/>
</dbReference>
<feature type="domain" description="Chitin-binding type-2" evidence="3">
    <location>
        <begin position="29"/>
        <end position="89"/>
    </location>
</feature>
<evidence type="ECO:0000256" key="2">
    <source>
        <dbReference type="SAM" id="SignalP"/>
    </source>
</evidence>
<dbReference type="Proteomes" id="UP000183832">
    <property type="component" value="Unassembled WGS sequence"/>
</dbReference>